<dbReference type="PROSITE" id="PS50039">
    <property type="entry name" value="FORK_HEAD_3"/>
    <property type="match status" value="1"/>
</dbReference>
<keyword evidence="2" id="KW-0539">Nucleus</keyword>
<dbReference type="Gene3D" id="1.10.10.10">
    <property type="entry name" value="Winged helix-like DNA-binding domain superfamily/Winged helix DNA-binding domain"/>
    <property type="match status" value="1"/>
</dbReference>
<evidence type="ECO:0000256" key="2">
    <source>
        <dbReference type="PROSITE-ProRule" id="PRU00089"/>
    </source>
</evidence>
<gene>
    <name evidence="5" type="ORF">JD844_015386</name>
</gene>
<dbReference type="PANTHER" id="PTHR47316:SF1">
    <property type="entry name" value="FORKHEAD BOX PROTEIN H1"/>
    <property type="match status" value="1"/>
</dbReference>
<keyword evidence="1 2" id="KW-0238">DNA-binding</keyword>
<feature type="domain" description="Fork-head" evidence="4">
    <location>
        <begin position="1"/>
        <end position="66"/>
    </location>
</feature>
<dbReference type="InterPro" id="IPR036388">
    <property type="entry name" value="WH-like_DNA-bd_sf"/>
</dbReference>
<feature type="non-terminal residue" evidence="5">
    <location>
        <position position="1"/>
    </location>
</feature>
<sequence length="375" mass="40640">IIKEINLCFPFFKNGYHGWKDSIRHNLSSNDCFRKILQTRVTLPVSLQVLKDPTKPKAKGNFWTVDVKLIPREALRLQNTPISRQESRVFPIDLAPYVYNGLAFSIRPSQAPLHHMAAAEDRVSLPGQGSQRNSPFNIDNLLSNFQGVGLRGNEAPNTPIAGLNPWGPVPIFRASSSNSVVPWRASCPLPTLPSFASHGSFSSLSTLSSNKGPEGRQRPKKGCASHILPKRPRVFPDPESSSSDSDSSEDCTPPPSALRWDAQLPTSYTRSVAPNVVAPPSHGMPFLAFPGGSGPPFYNPTAALANPVFWELMPSSSVSPVLSSGFLVDLDQTMPPNKSVFDVWMTHPSDTVSPAASSLGPVSRSGVLNHYDPSG</sequence>
<evidence type="ECO:0000313" key="6">
    <source>
        <dbReference type="Proteomes" id="UP000826234"/>
    </source>
</evidence>
<dbReference type="EMBL" id="JAIPUX010005289">
    <property type="protein sequence ID" value="KAH0617334.1"/>
    <property type="molecule type" value="Genomic_DNA"/>
</dbReference>
<dbReference type="InterPro" id="IPR036390">
    <property type="entry name" value="WH_DNA-bd_sf"/>
</dbReference>
<dbReference type="Proteomes" id="UP000826234">
    <property type="component" value="Unassembled WGS sequence"/>
</dbReference>
<accession>A0ABQ7SJ37</accession>
<dbReference type="InterPro" id="IPR001766">
    <property type="entry name" value="Fork_head_dom"/>
</dbReference>
<name>A0ABQ7SJ37_PHRPL</name>
<reference evidence="5 6" key="1">
    <citation type="journal article" date="2022" name="Gigascience">
        <title>A chromosome-level genome assembly and annotation of the desert horned lizard, Phrynosoma platyrhinos, provides insight into chromosomal rearrangements among reptiles.</title>
        <authorList>
            <person name="Koochekian N."/>
            <person name="Ascanio A."/>
            <person name="Farleigh K."/>
            <person name="Card D.C."/>
            <person name="Schield D.R."/>
            <person name="Castoe T.A."/>
            <person name="Jezkova T."/>
        </authorList>
    </citation>
    <scope>NUCLEOTIDE SEQUENCE [LARGE SCALE GENOMIC DNA]</scope>
    <source>
        <strain evidence="5">NK-2021</strain>
    </source>
</reference>
<dbReference type="SMART" id="SM00339">
    <property type="entry name" value="FH"/>
    <property type="match status" value="1"/>
</dbReference>
<dbReference type="PANTHER" id="PTHR47316">
    <property type="entry name" value="FORKHEAD BOX PROTEIN H1"/>
    <property type="match status" value="1"/>
</dbReference>
<dbReference type="InterPro" id="IPR030456">
    <property type="entry name" value="TF_fork_head_CS_2"/>
</dbReference>
<organism evidence="5 6">
    <name type="scientific">Phrynosoma platyrhinos</name>
    <name type="common">Desert horned lizard</name>
    <dbReference type="NCBI Taxonomy" id="52577"/>
    <lineage>
        <taxon>Eukaryota</taxon>
        <taxon>Metazoa</taxon>
        <taxon>Chordata</taxon>
        <taxon>Craniata</taxon>
        <taxon>Vertebrata</taxon>
        <taxon>Euteleostomi</taxon>
        <taxon>Lepidosauria</taxon>
        <taxon>Squamata</taxon>
        <taxon>Bifurcata</taxon>
        <taxon>Unidentata</taxon>
        <taxon>Episquamata</taxon>
        <taxon>Toxicofera</taxon>
        <taxon>Iguania</taxon>
        <taxon>Phrynosomatidae</taxon>
        <taxon>Phrynosomatinae</taxon>
        <taxon>Phrynosoma</taxon>
    </lineage>
</organism>
<protein>
    <recommendedName>
        <fullName evidence="4">Fork-head domain-containing protein</fullName>
    </recommendedName>
</protein>
<comment type="caution">
    <text evidence="5">The sequence shown here is derived from an EMBL/GenBank/DDBJ whole genome shotgun (WGS) entry which is preliminary data.</text>
</comment>
<dbReference type="SUPFAM" id="SSF46785">
    <property type="entry name" value="Winged helix' DNA-binding domain"/>
    <property type="match status" value="1"/>
</dbReference>
<evidence type="ECO:0000256" key="1">
    <source>
        <dbReference type="ARBA" id="ARBA00023125"/>
    </source>
</evidence>
<dbReference type="InterPro" id="IPR052327">
    <property type="entry name" value="Activin_resp_transcr_regulator"/>
</dbReference>
<feature type="DNA-binding region" description="Fork-head" evidence="2">
    <location>
        <begin position="1"/>
        <end position="66"/>
    </location>
</feature>
<proteinExistence type="predicted"/>
<dbReference type="Pfam" id="PF00250">
    <property type="entry name" value="Forkhead"/>
    <property type="match status" value="1"/>
</dbReference>
<feature type="compositionally biased region" description="Basic residues" evidence="3">
    <location>
        <begin position="218"/>
        <end position="233"/>
    </location>
</feature>
<dbReference type="PROSITE" id="PS00658">
    <property type="entry name" value="FORK_HEAD_2"/>
    <property type="match status" value="1"/>
</dbReference>
<evidence type="ECO:0000256" key="3">
    <source>
        <dbReference type="SAM" id="MobiDB-lite"/>
    </source>
</evidence>
<evidence type="ECO:0000313" key="5">
    <source>
        <dbReference type="EMBL" id="KAH0617334.1"/>
    </source>
</evidence>
<evidence type="ECO:0000259" key="4">
    <source>
        <dbReference type="PROSITE" id="PS50039"/>
    </source>
</evidence>
<feature type="region of interest" description="Disordered" evidence="3">
    <location>
        <begin position="203"/>
        <end position="262"/>
    </location>
</feature>
<comment type="subcellular location">
    <subcellularLocation>
        <location evidence="2">Nucleus</location>
    </subcellularLocation>
</comment>
<keyword evidence="6" id="KW-1185">Reference proteome</keyword>